<dbReference type="GO" id="GO:0005737">
    <property type="term" value="C:cytoplasm"/>
    <property type="evidence" value="ECO:0007669"/>
    <property type="project" value="TreeGrafter"/>
</dbReference>
<evidence type="ECO:0000313" key="3">
    <source>
        <dbReference type="Proteomes" id="UP000691718"/>
    </source>
</evidence>
<dbReference type="OrthoDB" id="49511at2759"/>
<gene>
    <name evidence="2" type="ORF">PAPOLLO_LOCUS8247</name>
</gene>
<comment type="caution">
    <text evidence="2">The sequence shown here is derived from an EMBL/GenBank/DDBJ whole genome shotgun (WGS) entry which is preliminary data.</text>
</comment>
<organism evidence="2 3">
    <name type="scientific">Parnassius apollo</name>
    <name type="common">Apollo butterfly</name>
    <name type="synonym">Papilio apollo</name>
    <dbReference type="NCBI Taxonomy" id="110799"/>
    <lineage>
        <taxon>Eukaryota</taxon>
        <taxon>Metazoa</taxon>
        <taxon>Ecdysozoa</taxon>
        <taxon>Arthropoda</taxon>
        <taxon>Hexapoda</taxon>
        <taxon>Insecta</taxon>
        <taxon>Pterygota</taxon>
        <taxon>Neoptera</taxon>
        <taxon>Endopterygota</taxon>
        <taxon>Lepidoptera</taxon>
        <taxon>Glossata</taxon>
        <taxon>Ditrysia</taxon>
        <taxon>Papilionoidea</taxon>
        <taxon>Papilionidae</taxon>
        <taxon>Parnassiinae</taxon>
        <taxon>Parnassini</taxon>
        <taxon>Parnassius</taxon>
        <taxon>Parnassius</taxon>
    </lineage>
</organism>
<evidence type="ECO:0000313" key="2">
    <source>
        <dbReference type="EMBL" id="CAG4970199.1"/>
    </source>
</evidence>
<dbReference type="InterPro" id="IPR052587">
    <property type="entry name" value="TELO2-interacting_protein_1"/>
</dbReference>
<sequence>MNSKIKETFFRMKPICDIVMVCPSAENVNSFIGIVSELRKEDVQELQQYLLFPLVTHIRSTEIKNRHEQQRIVIDAMKVVLERVTVNSFEMCMKIETGLLSLTFDKNKPGMIAAVPEELKLSIMRCLTVLMLNIDSAVRQKLLKTQVPLLAQTIFVSVHIAKLEKLRSLRLAAISNVTAHTATHEQLTDDMCHVRDGNIEVLVVDMLSSILPGVLAALQDVAMCKENPGHAVVVAALNATHRILCLTMHDKHLKKKSDVTAEDFANMIALKTKPIDKDVSSKGN</sequence>
<reference evidence="2" key="1">
    <citation type="submission" date="2021-04" db="EMBL/GenBank/DDBJ databases">
        <authorList>
            <person name="Tunstrom K."/>
        </authorList>
    </citation>
    <scope>NUCLEOTIDE SEQUENCE</scope>
</reference>
<feature type="domain" description="TTI1 N-terminal TPR" evidence="1">
    <location>
        <begin position="9"/>
        <end position="259"/>
    </location>
</feature>
<dbReference type="Pfam" id="PF24173">
    <property type="entry name" value="TPR_TTI1_N"/>
    <property type="match status" value="1"/>
</dbReference>
<dbReference type="EMBL" id="CAJQZP010000585">
    <property type="protein sequence ID" value="CAG4970199.1"/>
    <property type="molecule type" value="Genomic_DNA"/>
</dbReference>
<proteinExistence type="predicted"/>
<name>A0A8S3WMT0_PARAO</name>
<dbReference type="Proteomes" id="UP000691718">
    <property type="component" value="Unassembled WGS sequence"/>
</dbReference>
<dbReference type="AlphaFoldDB" id="A0A8S3WMT0"/>
<evidence type="ECO:0000259" key="1">
    <source>
        <dbReference type="Pfam" id="PF24173"/>
    </source>
</evidence>
<keyword evidence="3" id="KW-1185">Reference proteome</keyword>
<dbReference type="PANTHER" id="PTHR18460:SF3">
    <property type="entry name" value="TELO2-INTERACTING PROTEIN 1 HOMOLOG"/>
    <property type="match status" value="1"/>
</dbReference>
<accession>A0A8S3WMT0</accession>
<protein>
    <submittedName>
        <fullName evidence="2">(apollo) hypothetical protein</fullName>
    </submittedName>
</protein>
<dbReference type="InterPro" id="IPR057566">
    <property type="entry name" value="TPR_TTI1_N"/>
</dbReference>
<dbReference type="PANTHER" id="PTHR18460">
    <property type="entry name" value="TEL2 INTERACTING PROTEIN 1 TTI1 FAMILY MEMBER"/>
    <property type="match status" value="1"/>
</dbReference>